<keyword evidence="2" id="KW-0812">Transmembrane</keyword>
<evidence type="ECO:0000256" key="2">
    <source>
        <dbReference type="SAM" id="Phobius"/>
    </source>
</evidence>
<sequence length="176" mass="18031">MPSDGRRVSGETEREDWDALLDDDATASDAPAADRDDANSRSTGRLAGVRRRVGRLFSVRYFLLAAVAALAGLLVGGLVPLVGGVTRFVGLAAATFLLGAGFGRRAYLEVALASGLATVAALLVGVLSAGFFPLAADFLARHGVAFALGAGALGVAVGALGYYFGRDLRAGFTRSL</sequence>
<dbReference type="EMBL" id="BMPF01000001">
    <property type="protein sequence ID" value="GGL26899.1"/>
    <property type="molecule type" value="Genomic_DNA"/>
</dbReference>
<proteinExistence type="predicted"/>
<evidence type="ECO:0000313" key="3">
    <source>
        <dbReference type="EMBL" id="GGL26899.1"/>
    </source>
</evidence>
<feature type="compositionally biased region" description="Acidic residues" evidence="1">
    <location>
        <begin position="13"/>
        <end position="26"/>
    </location>
</feature>
<protein>
    <submittedName>
        <fullName evidence="3">Uncharacterized protein</fullName>
    </submittedName>
</protein>
<dbReference type="AlphaFoldDB" id="A0A830F0A9"/>
<feature type="transmembrane region" description="Helical" evidence="2">
    <location>
        <begin position="85"/>
        <end position="103"/>
    </location>
</feature>
<accession>A0A830F0A9</accession>
<evidence type="ECO:0000256" key="1">
    <source>
        <dbReference type="SAM" id="MobiDB-lite"/>
    </source>
</evidence>
<organism evidence="3 4">
    <name type="scientific">Halarchaeum grantii</name>
    <dbReference type="NCBI Taxonomy" id="1193105"/>
    <lineage>
        <taxon>Archaea</taxon>
        <taxon>Methanobacteriati</taxon>
        <taxon>Methanobacteriota</taxon>
        <taxon>Stenosarchaea group</taxon>
        <taxon>Halobacteria</taxon>
        <taxon>Halobacteriales</taxon>
        <taxon>Halobacteriaceae</taxon>
    </lineage>
</organism>
<feature type="transmembrane region" description="Helical" evidence="2">
    <location>
        <begin position="110"/>
        <end position="132"/>
    </location>
</feature>
<feature type="transmembrane region" description="Helical" evidence="2">
    <location>
        <begin position="59"/>
        <end position="79"/>
    </location>
</feature>
<feature type="compositionally biased region" description="Basic and acidic residues" evidence="1">
    <location>
        <begin position="1"/>
        <end position="12"/>
    </location>
</feature>
<keyword evidence="2" id="KW-1133">Transmembrane helix</keyword>
<name>A0A830F0A9_9EURY</name>
<keyword evidence="2" id="KW-0472">Membrane</keyword>
<gene>
    <name evidence="3" type="ORF">GCM10009037_08170</name>
</gene>
<feature type="transmembrane region" description="Helical" evidence="2">
    <location>
        <begin position="144"/>
        <end position="164"/>
    </location>
</feature>
<feature type="region of interest" description="Disordered" evidence="1">
    <location>
        <begin position="1"/>
        <end position="41"/>
    </location>
</feature>
<comment type="caution">
    <text evidence="3">The sequence shown here is derived from an EMBL/GenBank/DDBJ whole genome shotgun (WGS) entry which is preliminary data.</text>
</comment>
<dbReference type="RefSeq" id="WP_188879383.1">
    <property type="nucleotide sequence ID" value="NZ_BMPF01000001.1"/>
</dbReference>
<dbReference type="Proteomes" id="UP000628840">
    <property type="component" value="Unassembled WGS sequence"/>
</dbReference>
<keyword evidence="4" id="KW-1185">Reference proteome</keyword>
<evidence type="ECO:0000313" key="4">
    <source>
        <dbReference type="Proteomes" id="UP000628840"/>
    </source>
</evidence>
<reference evidence="3 4" key="1">
    <citation type="journal article" date="2019" name="Int. J. Syst. Evol. Microbiol.">
        <title>The Global Catalogue of Microorganisms (GCM) 10K type strain sequencing project: providing services to taxonomists for standard genome sequencing and annotation.</title>
        <authorList>
            <consortium name="The Broad Institute Genomics Platform"/>
            <consortium name="The Broad Institute Genome Sequencing Center for Infectious Disease"/>
            <person name="Wu L."/>
            <person name="Ma J."/>
        </authorList>
    </citation>
    <scope>NUCLEOTIDE SEQUENCE [LARGE SCALE GENOMIC DNA]</scope>
    <source>
        <strain evidence="3 4">JCM 19585</strain>
    </source>
</reference>